<proteinExistence type="predicted"/>
<dbReference type="AlphaFoldDB" id="A0A2T7SP90"/>
<comment type="caution">
    <text evidence="1">The sequence shown here is derived from an EMBL/GenBank/DDBJ whole genome shotgun (WGS) entry which is preliminary data.</text>
</comment>
<organism evidence="1 2">
    <name type="scientific">Streptomyces scopuliridis RB72</name>
    <dbReference type="NCBI Taxonomy" id="1440053"/>
    <lineage>
        <taxon>Bacteria</taxon>
        <taxon>Bacillati</taxon>
        <taxon>Actinomycetota</taxon>
        <taxon>Actinomycetes</taxon>
        <taxon>Kitasatosporales</taxon>
        <taxon>Streptomycetaceae</taxon>
        <taxon>Streptomyces</taxon>
    </lineage>
</organism>
<keyword evidence="2" id="KW-1185">Reference proteome</keyword>
<reference evidence="1 2" key="1">
    <citation type="submission" date="2013-12" db="EMBL/GenBank/DDBJ databases">
        <title>Annotated genome of Streptomyces scopuliridis.</title>
        <authorList>
            <person name="Olson J.B."/>
        </authorList>
    </citation>
    <scope>NUCLEOTIDE SEQUENCE [LARGE SCALE GENOMIC DNA]</scope>
    <source>
        <strain evidence="1 2">RB72</strain>
    </source>
</reference>
<name>A0A2T7SP90_9ACTN</name>
<evidence type="ECO:0000313" key="2">
    <source>
        <dbReference type="Proteomes" id="UP000245992"/>
    </source>
</evidence>
<sequence length="109" mass="11989">MATYYRDERAARLQSPLVSTLSQGVEEGYRLVGPDGTLTSVVAYVQWLDGHPGGPDTHVMISFEDGTNVEFPFGVRLTAVWHDEQRVFAPAELAEASPAAWGVTAQPWR</sequence>
<dbReference type="EMBL" id="AZSP01000385">
    <property type="protein sequence ID" value="PVE04614.1"/>
    <property type="molecule type" value="Genomic_DNA"/>
</dbReference>
<accession>A0A2T7SP90</accession>
<dbReference type="OrthoDB" id="3391354at2"/>
<dbReference type="RefSeq" id="WP_030354169.1">
    <property type="nucleotide sequence ID" value="NZ_AZSP01000385.1"/>
</dbReference>
<dbReference type="Proteomes" id="UP000245992">
    <property type="component" value="Unassembled WGS sequence"/>
</dbReference>
<gene>
    <name evidence="1" type="ORF">Y717_11045</name>
</gene>
<evidence type="ECO:0000313" key="1">
    <source>
        <dbReference type="EMBL" id="PVE04614.1"/>
    </source>
</evidence>
<protein>
    <submittedName>
        <fullName evidence="1">Uncharacterized protein</fullName>
    </submittedName>
</protein>